<feature type="compositionally biased region" description="Polar residues" evidence="1">
    <location>
        <begin position="33"/>
        <end position="57"/>
    </location>
</feature>
<reference evidence="3" key="1">
    <citation type="submission" date="2015-02" db="EMBL/GenBank/DDBJ databases">
        <authorList>
            <person name="Chooi Y.-H."/>
        </authorList>
    </citation>
    <scope>NUCLEOTIDE SEQUENCE [LARGE SCALE GENOMIC DNA]</scope>
    <source>
        <strain evidence="3">strain Y</strain>
    </source>
</reference>
<gene>
    <name evidence="2" type="ORF">YBN1229_v1_0614</name>
</gene>
<sequence>MNTPAAKLQPKRMALGIPPELQATMDAVKEVATAQNIPTQRFPSHASNKVTELQPTASEHHSGNLPRTSQPATQERKARGPRPAPVKRYSVDLPLYLIAEIREKAHRRNCNKRTLILNAFKDAGFTIKDIDIQESKTDE</sequence>
<protein>
    <submittedName>
        <fullName evidence="2">Uncharacterized protein</fullName>
    </submittedName>
</protein>
<feature type="region of interest" description="Disordered" evidence="1">
    <location>
        <begin position="32"/>
        <end position="86"/>
    </location>
</feature>
<dbReference type="Proteomes" id="UP000033187">
    <property type="component" value="Chromosome 1"/>
</dbReference>
<dbReference type="AlphaFoldDB" id="A0A0D6JC44"/>
<dbReference type="KEGG" id="fil:BN1229_v1_0611"/>
<keyword evidence="3" id="KW-1185">Reference proteome</keyword>
<evidence type="ECO:0000313" key="2">
    <source>
        <dbReference type="EMBL" id="CPR16029.1"/>
    </source>
</evidence>
<evidence type="ECO:0000313" key="3">
    <source>
        <dbReference type="Proteomes" id="UP000033187"/>
    </source>
</evidence>
<dbReference type="EMBL" id="LN829119">
    <property type="protein sequence ID" value="CPR16029.1"/>
    <property type="molecule type" value="Genomic_DNA"/>
</dbReference>
<evidence type="ECO:0000256" key="1">
    <source>
        <dbReference type="SAM" id="MobiDB-lite"/>
    </source>
</evidence>
<accession>A0A0D6JC44</accession>
<organism evidence="2 3">
    <name type="scientific">Candidatus Filomicrobium marinum</name>
    <dbReference type="NCBI Taxonomy" id="1608628"/>
    <lineage>
        <taxon>Bacteria</taxon>
        <taxon>Pseudomonadati</taxon>
        <taxon>Pseudomonadota</taxon>
        <taxon>Alphaproteobacteria</taxon>
        <taxon>Hyphomicrobiales</taxon>
        <taxon>Hyphomicrobiaceae</taxon>
        <taxon>Filomicrobium</taxon>
    </lineage>
</organism>
<proteinExistence type="predicted"/>
<name>A0A0D6JC44_9HYPH</name>
<dbReference type="KEGG" id="fiy:BN1229_v1_0614"/>